<proteinExistence type="predicted"/>
<feature type="region of interest" description="Disordered" evidence="1">
    <location>
        <begin position="1"/>
        <end position="52"/>
    </location>
</feature>
<accession>A0A8B9APC2</accession>
<evidence type="ECO:0000313" key="4">
    <source>
        <dbReference type="RefSeq" id="XP_038987432.1"/>
    </source>
</evidence>
<evidence type="ECO:0000256" key="1">
    <source>
        <dbReference type="SAM" id="MobiDB-lite"/>
    </source>
</evidence>
<dbReference type="SUPFAM" id="SSF54928">
    <property type="entry name" value="RNA-binding domain, RBD"/>
    <property type="match status" value="1"/>
</dbReference>
<evidence type="ECO:0000259" key="2">
    <source>
        <dbReference type="Pfam" id="PF14111"/>
    </source>
</evidence>
<dbReference type="KEGG" id="pda:120112369"/>
<dbReference type="InterPro" id="IPR035979">
    <property type="entry name" value="RBD_domain_sf"/>
</dbReference>
<dbReference type="Proteomes" id="UP000228380">
    <property type="component" value="Chromosome 1"/>
</dbReference>
<dbReference type="InterPro" id="IPR040256">
    <property type="entry name" value="At4g02000-like"/>
</dbReference>
<dbReference type="InterPro" id="IPR025558">
    <property type="entry name" value="DUF4283"/>
</dbReference>
<dbReference type="GeneID" id="120112369"/>
<gene>
    <name evidence="4" type="primary">LOC120112369</name>
</gene>
<dbReference type="RefSeq" id="XP_038987432.1">
    <property type="nucleotide sequence ID" value="XM_039131504.1"/>
</dbReference>
<name>A0A8B9APC2_PHODC</name>
<dbReference type="PANTHER" id="PTHR31286">
    <property type="entry name" value="GLYCINE-RICH CELL WALL STRUCTURAL PROTEIN 1.8-LIKE"/>
    <property type="match status" value="1"/>
</dbReference>
<feature type="domain" description="DUF4283" evidence="2">
    <location>
        <begin position="104"/>
        <end position="162"/>
    </location>
</feature>
<keyword evidence="3" id="KW-1185">Reference proteome</keyword>
<evidence type="ECO:0000313" key="3">
    <source>
        <dbReference type="Proteomes" id="UP000228380"/>
    </source>
</evidence>
<organism evidence="3 4">
    <name type="scientific">Phoenix dactylifera</name>
    <name type="common">Date palm</name>
    <dbReference type="NCBI Taxonomy" id="42345"/>
    <lineage>
        <taxon>Eukaryota</taxon>
        <taxon>Viridiplantae</taxon>
        <taxon>Streptophyta</taxon>
        <taxon>Embryophyta</taxon>
        <taxon>Tracheophyta</taxon>
        <taxon>Spermatophyta</taxon>
        <taxon>Magnoliopsida</taxon>
        <taxon>Liliopsida</taxon>
        <taxon>Arecaceae</taxon>
        <taxon>Coryphoideae</taxon>
        <taxon>Phoeniceae</taxon>
        <taxon>Phoenix</taxon>
    </lineage>
</organism>
<dbReference type="Pfam" id="PF14111">
    <property type="entry name" value="DUF4283"/>
    <property type="match status" value="1"/>
</dbReference>
<protein>
    <submittedName>
        <fullName evidence="4">Uncharacterized protein LOC120112369</fullName>
    </submittedName>
</protein>
<sequence>MAEPGAGQPEAPVRGTTGGANPTASKAAEKGPSWAEVARGAPRQPEWTNHRISPRELEAMQNRFSEVVVVPEEELEAARLEWRSTTVLVRSLGRSVPGDWVAREMQRVGRLQYKVGCFPLTEGCIAVRFANEADREAALRNGPWVVGGQMLAVDRWRPNFIPGAGGIGRVVAWLRLPGLPLDYWKKETIFRIAARAGNPLALDGFTEKGSRYGFARVKVEVDSSVPLTPGTFVMGSSAGLEMKIWQSFIYENLPAPCSKCGRIGHS</sequence>
<dbReference type="GO" id="GO:0003676">
    <property type="term" value="F:nucleic acid binding"/>
    <property type="evidence" value="ECO:0007669"/>
    <property type="project" value="InterPro"/>
</dbReference>
<dbReference type="OrthoDB" id="1001863at2759"/>
<dbReference type="AlphaFoldDB" id="A0A8B9APC2"/>
<reference evidence="4" key="2">
    <citation type="submission" date="2025-08" db="UniProtKB">
        <authorList>
            <consortium name="RefSeq"/>
        </authorList>
    </citation>
    <scope>IDENTIFICATION</scope>
    <source>
        <tissue evidence="4">Young leaves</tissue>
    </source>
</reference>
<reference evidence="3" key="1">
    <citation type="journal article" date="2019" name="Nat. Commun.">
        <title>Genome-wide association mapping of date palm fruit traits.</title>
        <authorList>
            <person name="Hazzouri K.M."/>
            <person name="Gros-Balthazard M."/>
            <person name="Flowers J.M."/>
            <person name="Copetti D."/>
            <person name="Lemansour A."/>
            <person name="Lebrun M."/>
            <person name="Masmoudi K."/>
            <person name="Ferrand S."/>
            <person name="Dhar M.I."/>
            <person name="Fresquez Z.A."/>
            <person name="Rosas U."/>
            <person name="Zhang J."/>
            <person name="Talag J."/>
            <person name="Lee S."/>
            <person name="Kudrna D."/>
            <person name="Powell R.F."/>
            <person name="Leitch I.J."/>
            <person name="Krueger R.R."/>
            <person name="Wing R.A."/>
            <person name="Amiri K.M.A."/>
            <person name="Purugganan M.D."/>
        </authorList>
    </citation>
    <scope>NUCLEOTIDE SEQUENCE [LARGE SCALE GENOMIC DNA]</scope>
    <source>
        <strain evidence="3">cv. Khalas</strain>
    </source>
</reference>
<dbReference type="PANTHER" id="PTHR31286:SF180">
    <property type="entry name" value="OS10G0362600 PROTEIN"/>
    <property type="match status" value="1"/>
</dbReference>